<dbReference type="AlphaFoldDB" id="A0A9P4TPX6"/>
<sequence length="186" mass="20088">MLHTLSPLLLDVFPPNPIHASLLTSLVSTVVNSVHMSYRQFTSGQPEQGFRSNTNAMTPLSNIRPASAELLYPDLGQQFVPDGSLTLDQAFSPLTSRSSSTSTHSYAQPPPTKPQVQSQLPPTPTQTYASQIYPVNLYSQPPLDVSPSHSSPPSNRLHQAVHSVHPTPVAFPYSPTTNGEASTSDM</sequence>
<evidence type="ECO:0000313" key="3">
    <source>
        <dbReference type="Proteomes" id="UP000800093"/>
    </source>
</evidence>
<evidence type="ECO:0000256" key="1">
    <source>
        <dbReference type="SAM" id="MobiDB-lite"/>
    </source>
</evidence>
<gene>
    <name evidence="2" type="ORF">CC78DRAFT_575209</name>
</gene>
<feature type="region of interest" description="Disordered" evidence="1">
    <location>
        <begin position="93"/>
        <end position="127"/>
    </location>
</feature>
<dbReference type="EMBL" id="ML986583">
    <property type="protein sequence ID" value="KAF2269110.1"/>
    <property type="molecule type" value="Genomic_DNA"/>
</dbReference>
<feature type="compositionally biased region" description="Polar residues" evidence="1">
    <location>
        <begin position="174"/>
        <end position="186"/>
    </location>
</feature>
<organism evidence="2 3">
    <name type="scientific">Lojkania enalia</name>
    <dbReference type="NCBI Taxonomy" id="147567"/>
    <lineage>
        <taxon>Eukaryota</taxon>
        <taxon>Fungi</taxon>
        <taxon>Dikarya</taxon>
        <taxon>Ascomycota</taxon>
        <taxon>Pezizomycotina</taxon>
        <taxon>Dothideomycetes</taxon>
        <taxon>Pleosporomycetidae</taxon>
        <taxon>Pleosporales</taxon>
        <taxon>Pleosporales incertae sedis</taxon>
        <taxon>Lojkania</taxon>
    </lineage>
</organism>
<comment type="caution">
    <text evidence="2">The sequence shown here is derived from an EMBL/GenBank/DDBJ whole genome shotgun (WGS) entry which is preliminary data.</text>
</comment>
<feature type="compositionally biased region" description="Polar residues" evidence="1">
    <location>
        <begin position="147"/>
        <end position="157"/>
    </location>
</feature>
<feature type="compositionally biased region" description="Low complexity" evidence="1">
    <location>
        <begin position="93"/>
        <end position="105"/>
    </location>
</feature>
<reference evidence="3" key="1">
    <citation type="journal article" date="2020" name="Stud. Mycol.">
        <title>101 Dothideomycetes genomes: A test case for predicting lifestyles and emergence of pathogens.</title>
        <authorList>
            <person name="Haridas S."/>
            <person name="Albert R."/>
            <person name="Binder M."/>
            <person name="Bloem J."/>
            <person name="LaButti K."/>
            <person name="Salamov A."/>
            <person name="Andreopoulos B."/>
            <person name="Baker S."/>
            <person name="Barry K."/>
            <person name="Bills G."/>
            <person name="Bluhm B."/>
            <person name="Cannon C."/>
            <person name="Castanera R."/>
            <person name="Culley D."/>
            <person name="Daum C."/>
            <person name="Ezra D."/>
            <person name="Gonzalez J."/>
            <person name="Henrissat B."/>
            <person name="Kuo A."/>
            <person name="Liang C."/>
            <person name="Lipzen A."/>
            <person name="Lutzoni F."/>
            <person name="Magnuson J."/>
            <person name="Mondo S."/>
            <person name="Nolan M."/>
            <person name="Ohm R."/>
            <person name="Pangilinan J."/>
            <person name="Park H.-J."/>
            <person name="Ramirez L."/>
            <person name="Alfaro M."/>
            <person name="Sun H."/>
            <person name="Tritt A."/>
            <person name="Yoshinaga Y."/>
            <person name="Zwiers L.-H."/>
            <person name="Turgeon B."/>
            <person name="Goodwin S."/>
            <person name="Spatafora J."/>
            <person name="Crous P."/>
            <person name="Grigoriev I."/>
        </authorList>
    </citation>
    <scope>NUCLEOTIDE SEQUENCE [LARGE SCALE GENOMIC DNA]</scope>
    <source>
        <strain evidence="3">CBS 304.66</strain>
    </source>
</reference>
<accession>A0A9P4TPX6</accession>
<keyword evidence="3" id="KW-1185">Reference proteome</keyword>
<dbReference type="Proteomes" id="UP000800093">
    <property type="component" value="Unassembled WGS sequence"/>
</dbReference>
<proteinExistence type="predicted"/>
<feature type="region of interest" description="Disordered" evidence="1">
    <location>
        <begin position="139"/>
        <end position="186"/>
    </location>
</feature>
<evidence type="ECO:0000313" key="2">
    <source>
        <dbReference type="EMBL" id="KAF2269110.1"/>
    </source>
</evidence>
<name>A0A9P4TPX6_9PLEO</name>
<feature type="compositionally biased region" description="Polar residues" evidence="1">
    <location>
        <begin position="114"/>
        <end position="127"/>
    </location>
</feature>
<protein>
    <submittedName>
        <fullName evidence="2">Uncharacterized protein</fullName>
    </submittedName>
</protein>